<dbReference type="Proteomes" id="UP000310158">
    <property type="component" value="Unassembled WGS sequence"/>
</dbReference>
<organism evidence="2 3">
    <name type="scientific">Bondarzewia mesenterica</name>
    <dbReference type="NCBI Taxonomy" id="1095465"/>
    <lineage>
        <taxon>Eukaryota</taxon>
        <taxon>Fungi</taxon>
        <taxon>Dikarya</taxon>
        <taxon>Basidiomycota</taxon>
        <taxon>Agaricomycotina</taxon>
        <taxon>Agaricomycetes</taxon>
        <taxon>Russulales</taxon>
        <taxon>Bondarzewiaceae</taxon>
        <taxon>Bondarzewia</taxon>
    </lineage>
</organism>
<sequence>MDTETFLTTVGGDAFVIRRDSPRTHRYTIRPITSSATSNGRFVLSVGYSTTGIVHKEVPAVENVIHSSVETWQEYWSRAGFLDLITGSTDPRVDELQHRVVLSRYLMRVNEAGDTPPQESGLVNDGWYGKFHMEMYFWHSAHWALWSNWDLLHPSSSVYVDFLPTSLARVQIQQSWASGARWPKMTNPSGRSSPGEINNLLIWDQPHPLVFAEYERHVAAEKNDGNAERRVLEMWKDVIRATADWMAVFAWWNSSTEVYDPGPPMFVVSEDTSLNVTMNPAFELVYWRFLQRSGFFDLDYQSRMAERHAPEQYNLIERERAQVQAADQQWNRINRVREKARMRQISMADRQSSASPRSIPRMEDRAPGPSLTSFPPSSLPSKLGGHSPYAPLPEPPCFYAFNEVVRPMSSSLGSRALYGPQRSPDDTRSGVPISRGHTHQRRTARPGYLQVCTHGHRIRTSIRVVRWRMGRTGHGDHHRPASTTGAACNTDAPPYCPWPVSQLFTGQRGIR</sequence>
<dbReference type="EMBL" id="SGPL01000329">
    <property type="protein sequence ID" value="THH13727.1"/>
    <property type="molecule type" value="Genomic_DNA"/>
</dbReference>
<evidence type="ECO:0000256" key="1">
    <source>
        <dbReference type="SAM" id="MobiDB-lite"/>
    </source>
</evidence>
<gene>
    <name evidence="2" type="ORF">EW146_g6525</name>
</gene>
<feature type="compositionally biased region" description="Low complexity" evidence="1">
    <location>
        <begin position="367"/>
        <end position="387"/>
    </location>
</feature>
<dbReference type="InterPro" id="IPR008928">
    <property type="entry name" value="6-hairpin_glycosidase_sf"/>
</dbReference>
<dbReference type="SUPFAM" id="SSF48208">
    <property type="entry name" value="Six-hairpin glycosidases"/>
    <property type="match status" value="1"/>
</dbReference>
<protein>
    <submittedName>
        <fullName evidence="2">Uncharacterized protein</fullName>
    </submittedName>
</protein>
<feature type="region of interest" description="Disordered" evidence="1">
    <location>
        <begin position="413"/>
        <end position="446"/>
    </location>
</feature>
<dbReference type="GO" id="GO:0005975">
    <property type="term" value="P:carbohydrate metabolic process"/>
    <property type="evidence" value="ECO:0007669"/>
    <property type="project" value="InterPro"/>
</dbReference>
<dbReference type="AlphaFoldDB" id="A0A4S4LP79"/>
<feature type="region of interest" description="Disordered" evidence="1">
    <location>
        <begin position="341"/>
        <end position="387"/>
    </location>
</feature>
<evidence type="ECO:0000313" key="3">
    <source>
        <dbReference type="Proteomes" id="UP000310158"/>
    </source>
</evidence>
<accession>A0A4S4LP79</accession>
<reference evidence="2 3" key="1">
    <citation type="submission" date="2019-02" db="EMBL/GenBank/DDBJ databases">
        <title>Genome sequencing of the rare red list fungi Bondarzewia mesenterica.</title>
        <authorList>
            <person name="Buettner E."/>
            <person name="Kellner H."/>
        </authorList>
    </citation>
    <scope>NUCLEOTIDE SEQUENCE [LARGE SCALE GENOMIC DNA]</scope>
    <source>
        <strain evidence="2 3">DSM 108281</strain>
    </source>
</reference>
<proteinExistence type="predicted"/>
<evidence type="ECO:0000313" key="2">
    <source>
        <dbReference type="EMBL" id="THH13727.1"/>
    </source>
</evidence>
<name>A0A4S4LP79_9AGAM</name>
<comment type="caution">
    <text evidence="2">The sequence shown here is derived from an EMBL/GenBank/DDBJ whole genome shotgun (WGS) entry which is preliminary data.</text>
</comment>
<keyword evidence="3" id="KW-1185">Reference proteome</keyword>
<dbReference type="OrthoDB" id="3534988at2759"/>